<sequence length="667" mass="75465">MYFVRVFSIIFGAYVLLYATYASADSVRFAYVTTADGEYEVSFSDAGSMREMQSEFDWTATLKYENTVNLTGWAVLELETEERYSDEVQAYSAGFLEGFTMADLIYMHWYNTMNGFCEGRTEVCRSVQDHLDKNRGWVDQMVVDYGDHQPYWHQMKLIYRQLDGLHAGVGSSNRSPDFANRWLNIQGDLEDLMEALDTSPGVKLPLVLRGRKGASCSALIKLLDDSSDLYTAQDTWSSLQSMLRVLKKYNFGFHRLGNQNLTLPGRGMSFSSYPGTILSNDDFYITSAGLVTQETTIGNSNASLWSHVKPVGQRTSLNYTKTETGFELEDIRVVCCEVYLLGAGLRIGISSCNVDGRRKTSDKKKRAVARGRRKCLVKVTATPTGRLVLEFARVLVANRLGHCGRSWSKIFSLYNSGTYNNQWMIVDYNKFKPGTKRSQLKNNLLWVLEQIPGYIKVGVGRTRHVTGNSDGGKAADKTDVLRNQSYWPSYNAAYFPEVFNLSGVPVLVEKYGDWFTYDRTPRARIFRRDHVKVRDIQSMMSLMRYSDYQHDNLSRCDECTPKQNAENIIACRSDLNPANGTYPFQSLGHRSHVATDSKVTGSSLVLNLQFWAVSGPPHGGSTPVFDWSTSDFGKSTPHLGHPVRWEFPPLLQRWETNNVVNHTAKGR</sequence>
<dbReference type="PANTHER" id="PTHR12370">
    <property type="entry name" value="PHOSPHOLIPASE B-RELATED"/>
    <property type="match status" value="1"/>
</dbReference>
<evidence type="ECO:0000313" key="8">
    <source>
        <dbReference type="EMBL" id="CAD7402525.1"/>
    </source>
</evidence>
<dbReference type="EC" id="3.1.1.-" evidence="7"/>
<evidence type="ECO:0000256" key="6">
    <source>
        <dbReference type="ARBA" id="ARBA00023180"/>
    </source>
</evidence>
<evidence type="ECO:0000256" key="1">
    <source>
        <dbReference type="ARBA" id="ARBA00007835"/>
    </source>
</evidence>
<keyword evidence="3 7" id="KW-0378">Hydrolase</keyword>
<gene>
    <name evidence="8" type="ORF">TCEB3V08_LOCUS6532</name>
</gene>
<organism evidence="8">
    <name type="scientific">Timema cristinae</name>
    <name type="common">Walking stick</name>
    <dbReference type="NCBI Taxonomy" id="61476"/>
    <lineage>
        <taxon>Eukaryota</taxon>
        <taxon>Metazoa</taxon>
        <taxon>Ecdysozoa</taxon>
        <taxon>Arthropoda</taxon>
        <taxon>Hexapoda</taxon>
        <taxon>Insecta</taxon>
        <taxon>Pterygota</taxon>
        <taxon>Neoptera</taxon>
        <taxon>Polyneoptera</taxon>
        <taxon>Phasmatodea</taxon>
        <taxon>Timematodea</taxon>
        <taxon>Timematoidea</taxon>
        <taxon>Timematidae</taxon>
        <taxon>Timema</taxon>
    </lineage>
</organism>
<dbReference type="EMBL" id="OC318566">
    <property type="protein sequence ID" value="CAD7402525.1"/>
    <property type="molecule type" value="Genomic_DNA"/>
</dbReference>
<evidence type="ECO:0000256" key="5">
    <source>
        <dbReference type="ARBA" id="ARBA00023098"/>
    </source>
</evidence>
<dbReference type="InterPro" id="IPR007000">
    <property type="entry name" value="PLipase_B-like"/>
</dbReference>
<name>A0A7R9CU31_TIMCR</name>
<dbReference type="Gene3D" id="3.60.60.30">
    <property type="match status" value="2"/>
</dbReference>
<keyword evidence="6" id="KW-0325">Glycoprotein</keyword>
<evidence type="ECO:0000256" key="2">
    <source>
        <dbReference type="ARBA" id="ARBA00022729"/>
    </source>
</evidence>
<dbReference type="GO" id="GO:0005576">
    <property type="term" value="C:extracellular region"/>
    <property type="evidence" value="ECO:0007669"/>
    <property type="project" value="TreeGrafter"/>
</dbReference>
<keyword evidence="2" id="KW-0732">Signal</keyword>
<keyword evidence="5 7" id="KW-0443">Lipid metabolism</keyword>
<reference evidence="8" key="1">
    <citation type="submission" date="2020-11" db="EMBL/GenBank/DDBJ databases">
        <authorList>
            <person name="Tran Van P."/>
        </authorList>
    </citation>
    <scope>NUCLEOTIDE SEQUENCE</scope>
</reference>
<protein>
    <recommendedName>
        <fullName evidence="7">Phospholipase B-like</fullName>
        <ecNumber evidence="7">3.1.1.-</ecNumber>
    </recommendedName>
</protein>
<comment type="similarity">
    <text evidence="1 7">Belongs to the phospholipase B-like family.</text>
</comment>
<dbReference type="Pfam" id="PF04916">
    <property type="entry name" value="Phospholip_B"/>
    <property type="match status" value="2"/>
</dbReference>
<comment type="function">
    <text evidence="7">Putative phospholipase.</text>
</comment>
<evidence type="ECO:0000256" key="4">
    <source>
        <dbReference type="ARBA" id="ARBA00022963"/>
    </source>
</evidence>
<proteinExistence type="inferred from homology"/>
<accession>A0A7R9CU31</accession>
<evidence type="ECO:0000256" key="3">
    <source>
        <dbReference type="ARBA" id="ARBA00022801"/>
    </source>
</evidence>
<dbReference type="PANTHER" id="PTHR12370:SF3">
    <property type="entry name" value="PHOSPHOLIPASE B-LIKE 2-RELATED"/>
    <property type="match status" value="1"/>
</dbReference>
<keyword evidence="4 7" id="KW-0442">Lipid degradation</keyword>
<evidence type="ECO:0000256" key="7">
    <source>
        <dbReference type="RuleBase" id="RU364138"/>
    </source>
</evidence>
<dbReference type="GO" id="GO:0004620">
    <property type="term" value="F:phospholipase activity"/>
    <property type="evidence" value="ECO:0007669"/>
    <property type="project" value="InterPro"/>
</dbReference>
<dbReference type="AlphaFoldDB" id="A0A7R9CU31"/>
<dbReference type="GO" id="GO:0009395">
    <property type="term" value="P:phospholipid catabolic process"/>
    <property type="evidence" value="ECO:0007669"/>
    <property type="project" value="TreeGrafter"/>
</dbReference>